<gene>
    <name evidence="1" type="ORF">Taro_005215</name>
</gene>
<sequence>MRVRQGASSGTICPTLRTLTSTPTPIKTQVQYHATVLVLTGDRLPSLSLVEARLVPAQTGLHHHIWRRLWERTRGHAPYPSVSSS</sequence>
<dbReference type="AlphaFoldDB" id="A0A843TP76"/>
<name>A0A843TP76_COLES</name>
<proteinExistence type="predicted"/>
<evidence type="ECO:0000313" key="2">
    <source>
        <dbReference type="Proteomes" id="UP000652761"/>
    </source>
</evidence>
<dbReference type="Proteomes" id="UP000652761">
    <property type="component" value="Unassembled WGS sequence"/>
</dbReference>
<keyword evidence="2" id="KW-1185">Reference proteome</keyword>
<protein>
    <submittedName>
        <fullName evidence="1">Uncharacterized protein</fullName>
    </submittedName>
</protein>
<organism evidence="1 2">
    <name type="scientific">Colocasia esculenta</name>
    <name type="common">Wild taro</name>
    <name type="synonym">Arum esculentum</name>
    <dbReference type="NCBI Taxonomy" id="4460"/>
    <lineage>
        <taxon>Eukaryota</taxon>
        <taxon>Viridiplantae</taxon>
        <taxon>Streptophyta</taxon>
        <taxon>Embryophyta</taxon>
        <taxon>Tracheophyta</taxon>
        <taxon>Spermatophyta</taxon>
        <taxon>Magnoliopsida</taxon>
        <taxon>Liliopsida</taxon>
        <taxon>Araceae</taxon>
        <taxon>Aroideae</taxon>
        <taxon>Colocasieae</taxon>
        <taxon>Colocasia</taxon>
    </lineage>
</organism>
<dbReference type="EMBL" id="NMUH01000145">
    <property type="protein sequence ID" value="MQL72865.1"/>
    <property type="molecule type" value="Genomic_DNA"/>
</dbReference>
<accession>A0A843TP76</accession>
<reference evidence="1" key="1">
    <citation type="submission" date="2017-07" db="EMBL/GenBank/DDBJ databases">
        <title>Taro Niue Genome Assembly and Annotation.</title>
        <authorList>
            <person name="Atibalentja N."/>
            <person name="Keating K."/>
            <person name="Fields C.J."/>
        </authorList>
    </citation>
    <scope>NUCLEOTIDE SEQUENCE</scope>
    <source>
        <strain evidence="1">Niue_2</strain>
        <tissue evidence="1">Leaf</tissue>
    </source>
</reference>
<comment type="caution">
    <text evidence="1">The sequence shown here is derived from an EMBL/GenBank/DDBJ whole genome shotgun (WGS) entry which is preliminary data.</text>
</comment>
<evidence type="ECO:0000313" key="1">
    <source>
        <dbReference type="EMBL" id="MQL72865.1"/>
    </source>
</evidence>